<feature type="signal peptide" evidence="1">
    <location>
        <begin position="1"/>
        <end position="21"/>
    </location>
</feature>
<dbReference type="InterPro" id="IPR035986">
    <property type="entry name" value="PKD_dom_sf"/>
</dbReference>
<dbReference type="RefSeq" id="WP_008861336.1">
    <property type="nucleotide sequence ID" value="NZ_JH815203.1"/>
</dbReference>
<evidence type="ECO:0000313" key="3">
    <source>
        <dbReference type="EMBL" id="EJZ65112.1"/>
    </source>
</evidence>
<reference evidence="3 4" key="1">
    <citation type="submission" date="2012-08" db="EMBL/GenBank/DDBJ databases">
        <title>The Genome Sequence of Barnesiella intestinihominis YIT 11860.</title>
        <authorList>
            <consortium name="The Broad Institute Genome Sequencing Platform"/>
            <person name="Earl A."/>
            <person name="Ward D."/>
            <person name="Feldgarden M."/>
            <person name="Gevers D."/>
            <person name="Morotomi M."/>
            <person name="Walker B."/>
            <person name="Young S.K."/>
            <person name="Zeng Q."/>
            <person name="Gargeya S."/>
            <person name="Fitzgerald M."/>
            <person name="Haas B."/>
            <person name="Abouelleil A."/>
            <person name="Alvarado L."/>
            <person name="Arachchi H.M."/>
            <person name="Berlin A.M."/>
            <person name="Chapman S.B."/>
            <person name="Goldberg J."/>
            <person name="Griggs A."/>
            <person name="Gujja S."/>
            <person name="Hansen M."/>
            <person name="Howarth C."/>
            <person name="Imamovic A."/>
            <person name="Larimer J."/>
            <person name="McCowen C."/>
            <person name="Montmayeur A."/>
            <person name="Murphy C."/>
            <person name="Neiman D."/>
            <person name="Pearson M."/>
            <person name="Priest M."/>
            <person name="Roberts A."/>
            <person name="Saif S."/>
            <person name="Shea T."/>
            <person name="Sisk P."/>
            <person name="Sykes S."/>
            <person name="Wortman J."/>
            <person name="Nusbaum C."/>
            <person name="Birren B."/>
        </authorList>
    </citation>
    <scope>NUCLEOTIDE SEQUENCE [LARGE SCALE GENOMIC DNA]</scope>
    <source>
        <strain evidence="3 4">YIT 11860</strain>
    </source>
</reference>
<evidence type="ECO:0000259" key="2">
    <source>
        <dbReference type="PROSITE" id="PS50093"/>
    </source>
</evidence>
<dbReference type="OrthoDB" id="1116290at2"/>
<gene>
    <name evidence="3" type="ORF">HMPREF9448_00842</name>
</gene>
<organism evidence="3 4">
    <name type="scientific">Barnesiella intestinihominis YIT 11860</name>
    <dbReference type="NCBI Taxonomy" id="742726"/>
    <lineage>
        <taxon>Bacteria</taxon>
        <taxon>Pseudomonadati</taxon>
        <taxon>Bacteroidota</taxon>
        <taxon>Bacteroidia</taxon>
        <taxon>Bacteroidales</taxon>
        <taxon>Barnesiellaceae</taxon>
        <taxon>Barnesiella</taxon>
    </lineage>
</organism>
<dbReference type="InterPro" id="IPR022409">
    <property type="entry name" value="PKD/Chitinase_dom"/>
</dbReference>
<sequence>MKALRNISLTVVLLASLSACVENDPTYNVYPSDDVAFTYHITNEGYELDYLVGSTIQFTNTSAISGTCTWDFGDGETSTDVNPTHTYSLPGQYEVKLTVGDDYTTRPLLINDIKPTIVAKTEDDKICVINDVEVTLEVTLRNPAASEEPEYTWVLPEGTTLLDHPEITGNTYTGENPGRLVFKNIGSQTITLKTTLGGRALQDVKANVQVGTPNTSKTLYYAVKSGNVMAYKLDYNVPEGSNNSPFDLGVKAGAHPLNMLFHNEVLFVLDCGTQFSYVNDEDGTRGDGKITAVAKDGSSMETVLSNIGNAAFNDPFYGWIDNEQIYFADRNTGIRRIGVNERNLALSTSDAKYDYFVQNNRLEYYGNPWQYGAMNACFAKVDGLWYWGKTYGGGGIFRFAESDISPVDISRGTNPPYATIFPDEFVKSFVIDATNQILYAVIRDKGLYAVPLTDITANDATKTNTKAESKYLVASFKSDSEGSVGEYVDVCQMVLDSSDGSVYFGLRAEEGSSETSGVKRWNPTTKKLETIVSGVNVYGIALNNELSNLF</sequence>
<dbReference type="Gene3D" id="2.60.40.10">
    <property type="entry name" value="Immunoglobulins"/>
    <property type="match status" value="1"/>
</dbReference>
<dbReference type="SUPFAM" id="SSF63829">
    <property type="entry name" value="Calcium-dependent phosphotriesterase"/>
    <property type="match status" value="1"/>
</dbReference>
<dbReference type="HOGENOM" id="CLU_493202_0_0_10"/>
<protein>
    <recommendedName>
        <fullName evidence="2">PKD domain-containing protein</fullName>
    </recommendedName>
</protein>
<dbReference type="InterPro" id="IPR000601">
    <property type="entry name" value="PKD_dom"/>
</dbReference>
<evidence type="ECO:0000313" key="4">
    <source>
        <dbReference type="Proteomes" id="UP000006044"/>
    </source>
</evidence>
<dbReference type="PROSITE" id="PS50093">
    <property type="entry name" value="PKD"/>
    <property type="match status" value="1"/>
</dbReference>
<dbReference type="SMART" id="SM00089">
    <property type="entry name" value="PKD"/>
    <property type="match status" value="1"/>
</dbReference>
<dbReference type="AlphaFoldDB" id="K0X0W4"/>
<dbReference type="InterPro" id="IPR013783">
    <property type="entry name" value="Ig-like_fold"/>
</dbReference>
<dbReference type="SUPFAM" id="SSF49299">
    <property type="entry name" value="PKD domain"/>
    <property type="match status" value="1"/>
</dbReference>
<dbReference type="Pfam" id="PF18911">
    <property type="entry name" value="PKD_4"/>
    <property type="match status" value="1"/>
</dbReference>
<dbReference type="STRING" id="742726.HMPREF9448_00842"/>
<dbReference type="PROSITE" id="PS51257">
    <property type="entry name" value="PROKAR_LIPOPROTEIN"/>
    <property type="match status" value="1"/>
</dbReference>
<keyword evidence="4" id="KW-1185">Reference proteome</keyword>
<name>K0X0W4_9BACT</name>
<proteinExistence type="predicted"/>
<dbReference type="CDD" id="cd00146">
    <property type="entry name" value="PKD"/>
    <property type="match status" value="1"/>
</dbReference>
<feature type="domain" description="PKD" evidence="2">
    <location>
        <begin position="69"/>
        <end position="101"/>
    </location>
</feature>
<dbReference type="eggNOG" id="COG3291">
    <property type="taxonomic scope" value="Bacteria"/>
</dbReference>
<keyword evidence="1" id="KW-0732">Signal</keyword>
<dbReference type="EMBL" id="ADLE01000007">
    <property type="protein sequence ID" value="EJZ65112.1"/>
    <property type="molecule type" value="Genomic_DNA"/>
</dbReference>
<accession>K0X0W4</accession>
<dbReference type="Proteomes" id="UP000006044">
    <property type="component" value="Unassembled WGS sequence"/>
</dbReference>
<dbReference type="GeneID" id="85198184"/>
<evidence type="ECO:0000256" key="1">
    <source>
        <dbReference type="SAM" id="SignalP"/>
    </source>
</evidence>
<feature type="chain" id="PRO_5003844268" description="PKD domain-containing protein" evidence="1">
    <location>
        <begin position="22"/>
        <end position="550"/>
    </location>
</feature>
<comment type="caution">
    <text evidence="3">The sequence shown here is derived from an EMBL/GenBank/DDBJ whole genome shotgun (WGS) entry which is preliminary data.</text>
</comment>